<feature type="region of interest" description="Disordered" evidence="1">
    <location>
        <begin position="1"/>
        <end position="31"/>
    </location>
</feature>
<proteinExistence type="predicted"/>
<feature type="compositionally biased region" description="Polar residues" evidence="1">
    <location>
        <begin position="16"/>
        <end position="31"/>
    </location>
</feature>
<dbReference type="AlphaFoldDB" id="A0AAD7APQ2"/>
<keyword evidence="2" id="KW-0472">Membrane</keyword>
<feature type="transmembrane region" description="Helical" evidence="2">
    <location>
        <begin position="143"/>
        <end position="165"/>
    </location>
</feature>
<dbReference type="EMBL" id="JARIHO010000003">
    <property type="protein sequence ID" value="KAJ7364564.1"/>
    <property type="molecule type" value="Genomic_DNA"/>
</dbReference>
<comment type="caution">
    <text evidence="3">The sequence shown here is derived from an EMBL/GenBank/DDBJ whole genome shotgun (WGS) entry which is preliminary data.</text>
</comment>
<evidence type="ECO:0000256" key="1">
    <source>
        <dbReference type="SAM" id="MobiDB-lite"/>
    </source>
</evidence>
<accession>A0AAD7APQ2</accession>
<name>A0AAD7APQ2_9AGAR</name>
<dbReference type="Gene3D" id="2.60.120.260">
    <property type="entry name" value="Galactose-binding domain-like"/>
    <property type="match status" value="1"/>
</dbReference>
<keyword evidence="2" id="KW-0812">Transmembrane</keyword>
<gene>
    <name evidence="3" type="ORF">DFH08DRAFT_766326</name>
</gene>
<protein>
    <submittedName>
        <fullName evidence="3">Uncharacterized protein</fullName>
    </submittedName>
</protein>
<sequence length="181" mass="19784">MSVLVDDSDPLVQYNPPGNWTNNGKPPEFNTTTHASKTWGDTATLVFEGTSIGVYGTLAPSTAQLRLNFSIDGTDFGSYNARVVPRATRHQLLWTSPVFEEASHRLVITLDSDPASPNRSCFLDYFVYKTSTQEEGSKTLDTAAIVGGAVGGVITLALISALMLIRRRRARARHNDIQVQN</sequence>
<keyword evidence="2" id="KW-1133">Transmembrane helix</keyword>
<organism evidence="3 4">
    <name type="scientific">Mycena albidolilacea</name>
    <dbReference type="NCBI Taxonomy" id="1033008"/>
    <lineage>
        <taxon>Eukaryota</taxon>
        <taxon>Fungi</taxon>
        <taxon>Dikarya</taxon>
        <taxon>Basidiomycota</taxon>
        <taxon>Agaricomycotina</taxon>
        <taxon>Agaricomycetes</taxon>
        <taxon>Agaricomycetidae</taxon>
        <taxon>Agaricales</taxon>
        <taxon>Marasmiineae</taxon>
        <taxon>Mycenaceae</taxon>
        <taxon>Mycena</taxon>
    </lineage>
</organism>
<evidence type="ECO:0000313" key="4">
    <source>
        <dbReference type="Proteomes" id="UP001218218"/>
    </source>
</evidence>
<reference evidence="3" key="1">
    <citation type="submission" date="2023-03" db="EMBL/GenBank/DDBJ databases">
        <title>Massive genome expansion in bonnet fungi (Mycena s.s.) driven by repeated elements and novel gene families across ecological guilds.</title>
        <authorList>
            <consortium name="Lawrence Berkeley National Laboratory"/>
            <person name="Harder C.B."/>
            <person name="Miyauchi S."/>
            <person name="Viragh M."/>
            <person name="Kuo A."/>
            <person name="Thoen E."/>
            <person name="Andreopoulos B."/>
            <person name="Lu D."/>
            <person name="Skrede I."/>
            <person name="Drula E."/>
            <person name="Henrissat B."/>
            <person name="Morin E."/>
            <person name="Kohler A."/>
            <person name="Barry K."/>
            <person name="LaButti K."/>
            <person name="Morin E."/>
            <person name="Salamov A."/>
            <person name="Lipzen A."/>
            <person name="Mereny Z."/>
            <person name="Hegedus B."/>
            <person name="Baldrian P."/>
            <person name="Stursova M."/>
            <person name="Weitz H."/>
            <person name="Taylor A."/>
            <person name="Grigoriev I.V."/>
            <person name="Nagy L.G."/>
            <person name="Martin F."/>
            <person name="Kauserud H."/>
        </authorList>
    </citation>
    <scope>NUCLEOTIDE SEQUENCE</scope>
    <source>
        <strain evidence="3">CBHHK002</strain>
    </source>
</reference>
<evidence type="ECO:0000313" key="3">
    <source>
        <dbReference type="EMBL" id="KAJ7364564.1"/>
    </source>
</evidence>
<evidence type="ECO:0000256" key="2">
    <source>
        <dbReference type="SAM" id="Phobius"/>
    </source>
</evidence>
<feature type="non-terminal residue" evidence="3">
    <location>
        <position position="181"/>
    </location>
</feature>
<dbReference type="Proteomes" id="UP001218218">
    <property type="component" value="Unassembled WGS sequence"/>
</dbReference>
<keyword evidence="4" id="KW-1185">Reference proteome</keyword>